<name>A0A2P6VR66_9CHLO</name>
<dbReference type="AlphaFoldDB" id="A0A2P6VR66"/>
<feature type="compositionally biased region" description="Low complexity" evidence="1">
    <location>
        <begin position="200"/>
        <end position="211"/>
    </location>
</feature>
<dbReference type="GO" id="GO:0016787">
    <property type="term" value="F:hydrolase activity"/>
    <property type="evidence" value="ECO:0007669"/>
    <property type="project" value="UniProtKB-KW"/>
</dbReference>
<reference evidence="2 3" key="1">
    <citation type="journal article" date="2018" name="Plant J.">
        <title>Genome sequences of Chlorella sorokiniana UTEX 1602 and Micractinium conductrix SAG 241.80: implications to maltose excretion by a green alga.</title>
        <authorList>
            <person name="Arriola M.B."/>
            <person name="Velmurugan N."/>
            <person name="Zhang Y."/>
            <person name="Plunkett M.H."/>
            <person name="Hondzo H."/>
            <person name="Barney B.M."/>
        </authorList>
    </citation>
    <scope>NUCLEOTIDE SEQUENCE [LARGE SCALE GENOMIC DNA]</scope>
    <source>
        <strain evidence="2 3">SAG 241.80</strain>
    </source>
</reference>
<comment type="caution">
    <text evidence="2">The sequence shown here is derived from an EMBL/GenBank/DDBJ whole genome shotgun (WGS) entry which is preliminary data.</text>
</comment>
<evidence type="ECO:0000313" key="3">
    <source>
        <dbReference type="Proteomes" id="UP000239649"/>
    </source>
</evidence>
<organism evidence="2 3">
    <name type="scientific">Micractinium conductrix</name>
    <dbReference type="NCBI Taxonomy" id="554055"/>
    <lineage>
        <taxon>Eukaryota</taxon>
        <taxon>Viridiplantae</taxon>
        <taxon>Chlorophyta</taxon>
        <taxon>core chlorophytes</taxon>
        <taxon>Trebouxiophyceae</taxon>
        <taxon>Chlorellales</taxon>
        <taxon>Chlorellaceae</taxon>
        <taxon>Chlorella clade</taxon>
        <taxon>Micractinium</taxon>
    </lineage>
</organism>
<keyword evidence="3" id="KW-1185">Reference proteome</keyword>
<accession>A0A2P6VR66</accession>
<proteinExistence type="predicted"/>
<evidence type="ECO:0000313" key="2">
    <source>
        <dbReference type="EMBL" id="PSC76589.1"/>
    </source>
</evidence>
<keyword evidence="2" id="KW-0378">Hydrolase</keyword>
<sequence>MRRKTFESEMLAACSSALAAAESPAAASSGRWYSVFRRQASCLNASGGRCCRARSDGLVTAGAGRDVPAVDLSCAEHFHSAYPLDFEAERSYLLGDGAFMMTREQRRFVTSLDRFASVCFNPHTDRTTTSLQPAAAGRLLVYLLAGDFVAGVHHINYPRRRVQQLADTKHGRRQSYYVVTFPHGLDDDPAFELVEPTPLPEDTTTPEPGEPAAKRSRQASPAEEDGVL</sequence>
<gene>
    <name evidence="2" type="primary">g801</name>
    <name evidence="2" type="ORF">C2E20_0801</name>
</gene>
<evidence type="ECO:0000256" key="1">
    <source>
        <dbReference type="SAM" id="MobiDB-lite"/>
    </source>
</evidence>
<dbReference type="Proteomes" id="UP000239649">
    <property type="component" value="Unassembled WGS sequence"/>
</dbReference>
<protein>
    <submittedName>
        <fullName evidence="2">P-loop containing nucleoside triphosphate hydrolase</fullName>
    </submittedName>
</protein>
<dbReference type="EMBL" id="LHPF02000001">
    <property type="protein sequence ID" value="PSC76589.1"/>
    <property type="molecule type" value="Genomic_DNA"/>
</dbReference>
<feature type="region of interest" description="Disordered" evidence="1">
    <location>
        <begin position="188"/>
        <end position="228"/>
    </location>
</feature>